<feature type="region of interest" description="Disordered" evidence="1">
    <location>
        <begin position="231"/>
        <end position="254"/>
    </location>
</feature>
<evidence type="ECO:0000313" key="4">
    <source>
        <dbReference type="Proteomes" id="UP000199128"/>
    </source>
</evidence>
<dbReference type="EMBL" id="FNWT01000001">
    <property type="protein sequence ID" value="SEH36310.1"/>
    <property type="molecule type" value="Genomic_DNA"/>
</dbReference>
<evidence type="ECO:0000313" key="2">
    <source>
        <dbReference type="EMBL" id="SEH36310.1"/>
    </source>
</evidence>
<accession>A0A1H9MZ39</accession>
<evidence type="ECO:0000313" key="5">
    <source>
        <dbReference type="Proteomes" id="UP000199135"/>
    </source>
</evidence>
<protein>
    <recommendedName>
        <fullName evidence="6">SGNH/GDSL hydrolase family protein</fullName>
    </recommendedName>
</protein>
<sequence>MRVLMLGNSLTTAHDLPRLLLARLSERCGAKVEVVVHARGGARLSEHLNPKTKNGARTLRALGRLCGERQAGLDFVVLQEMSHAPATTPEAYLRAASGLCELARSAGARPVIYGTWAYERDSAALARLVERHPEACGRACIHCPHSDVRREGPGVTDGFAPCMGMHGLMHRAFAAAAREGGAVLADVGSAFVEYHGVGSPYSSDGVHPSEVGALLAADVIARAIAGAWRNPPASGGLSQGASEPLNVKRGRRTR</sequence>
<organism evidence="3 4">
    <name type="scientific">Parafannyhessea umbonata</name>
    <dbReference type="NCBI Taxonomy" id="604330"/>
    <lineage>
        <taxon>Bacteria</taxon>
        <taxon>Bacillati</taxon>
        <taxon>Actinomycetota</taxon>
        <taxon>Coriobacteriia</taxon>
        <taxon>Coriobacteriales</taxon>
        <taxon>Atopobiaceae</taxon>
        <taxon>Parafannyhessea</taxon>
    </lineage>
</organism>
<dbReference type="AlphaFoldDB" id="A0A1H9MZ39"/>
<dbReference type="EMBL" id="FOGP01000001">
    <property type="protein sequence ID" value="SER28685.1"/>
    <property type="molecule type" value="Genomic_DNA"/>
</dbReference>
<gene>
    <name evidence="3" type="ORF">SAMN05216446_0037</name>
    <name evidence="2" type="ORF">SAMN05216447_10137</name>
</gene>
<dbReference type="InterPro" id="IPR036514">
    <property type="entry name" value="SGNH_hydro_sf"/>
</dbReference>
<dbReference type="SUPFAM" id="SSF52266">
    <property type="entry name" value="SGNH hydrolase"/>
    <property type="match status" value="1"/>
</dbReference>
<reference evidence="4 5" key="1">
    <citation type="submission" date="2016-10" db="EMBL/GenBank/DDBJ databases">
        <authorList>
            <person name="Varghese N."/>
            <person name="Submissions S."/>
        </authorList>
    </citation>
    <scope>NUCLEOTIDE SEQUENCE [LARGE SCALE GENOMIC DNA]</scope>
    <source>
        <strain evidence="4">KHGC19</strain>
        <strain evidence="2 5">WCP15</strain>
    </source>
</reference>
<dbReference type="Gene3D" id="3.40.50.1110">
    <property type="entry name" value="SGNH hydrolase"/>
    <property type="match status" value="1"/>
</dbReference>
<proteinExistence type="predicted"/>
<dbReference type="RefSeq" id="WP_180363862.1">
    <property type="nucleotide sequence ID" value="NZ_FNWT01000001.1"/>
</dbReference>
<name>A0A1H9MZ39_9ACTN</name>
<dbReference type="Proteomes" id="UP000199128">
    <property type="component" value="Unassembled WGS sequence"/>
</dbReference>
<keyword evidence="5" id="KW-1185">Reference proteome</keyword>
<reference evidence="3" key="2">
    <citation type="submission" date="2016-10" db="EMBL/GenBank/DDBJ databases">
        <authorList>
            <person name="de Groot N.N."/>
        </authorList>
    </citation>
    <scope>NUCLEOTIDE SEQUENCE [LARGE SCALE GENOMIC DNA]</scope>
    <source>
        <strain evidence="3">KHGC19</strain>
    </source>
</reference>
<dbReference type="Proteomes" id="UP000199135">
    <property type="component" value="Unassembled WGS sequence"/>
</dbReference>
<evidence type="ECO:0000256" key="1">
    <source>
        <dbReference type="SAM" id="MobiDB-lite"/>
    </source>
</evidence>
<evidence type="ECO:0008006" key="6">
    <source>
        <dbReference type="Google" id="ProtNLM"/>
    </source>
</evidence>
<evidence type="ECO:0000313" key="3">
    <source>
        <dbReference type="EMBL" id="SER28685.1"/>
    </source>
</evidence>